<dbReference type="Pfam" id="PF00005">
    <property type="entry name" value="ABC_tran"/>
    <property type="match status" value="1"/>
</dbReference>
<sequence length="258" mass="29559">MFKDQISKPIIELRSISKSYGKLAVLKEVDLKIYQREVTCLLGHSGSGKTTLMRIASSLARPDFGQVIKNGDPRFAYVFQSPRLLPWQTAEENLLFVQKNYGLSKEKKLRDLLFEIADLAGFRKAFPAQLSGGMQQRLELIRAFAVKPDLVFLDEPFKSLDLQTKFNLRQLLDVIQQQSKTTLFLITHDPEAALLLADRIYFLAKEQGITKEIVINIPRSSRKISSPQISTYLEEIIDEFTDLVDQTNYQLDNLKELF</sequence>
<dbReference type="GO" id="GO:0005524">
    <property type="term" value="F:ATP binding"/>
    <property type="evidence" value="ECO:0007669"/>
    <property type="project" value="UniProtKB-KW"/>
</dbReference>
<dbReference type="STRING" id="29563.SAMN02983006_00779"/>
<evidence type="ECO:0000256" key="3">
    <source>
        <dbReference type="ARBA" id="ARBA00022840"/>
    </source>
</evidence>
<dbReference type="Proteomes" id="UP000199006">
    <property type="component" value="Unassembled WGS sequence"/>
</dbReference>
<dbReference type="EMBL" id="FOTI01000007">
    <property type="protein sequence ID" value="SFL30444.1"/>
    <property type="molecule type" value="Genomic_DNA"/>
</dbReference>
<dbReference type="AlphaFoldDB" id="A0A1I4GK54"/>
<name>A0A1I4GK54_9FIRM</name>
<dbReference type="Gene3D" id="3.40.50.300">
    <property type="entry name" value="P-loop containing nucleotide triphosphate hydrolases"/>
    <property type="match status" value="1"/>
</dbReference>
<feature type="domain" description="ABC transporter" evidence="4">
    <location>
        <begin position="11"/>
        <end position="227"/>
    </location>
</feature>
<dbReference type="PROSITE" id="PS00211">
    <property type="entry name" value="ABC_TRANSPORTER_1"/>
    <property type="match status" value="1"/>
</dbReference>
<dbReference type="OrthoDB" id="9801958at2"/>
<organism evidence="5 6">
    <name type="scientific">Halanaerobium salsuginis</name>
    <dbReference type="NCBI Taxonomy" id="29563"/>
    <lineage>
        <taxon>Bacteria</taxon>
        <taxon>Bacillati</taxon>
        <taxon>Bacillota</taxon>
        <taxon>Clostridia</taxon>
        <taxon>Halanaerobiales</taxon>
        <taxon>Halanaerobiaceae</taxon>
        <taxon>Halanaerobium</taxon>
    </lineage>
</organism>
<evidence type="ECO:0000313" key="6">
    <source>
        <dbReference type="Proteomes" id="UP000199006"/>
    </source>
</evidence>
<keyword evidence="6" id="KW-1185">Reference proteome</keyword>
<dbReference type="SMART" id="SM00382">
    <property type="entry name" value="AAA"/>
    <property type="match status" value="1"/>
</dbReference>
<dbReference type="InterPro" id="IPR003439">
    <property type="entry name" value="ABC_transporter-like_ATP-bd"/>
</dbReference>
<gene>
    <name evidence="5" type="ORF">SAMN02983006_00779</name>
</gene>
<evidence type="ECO:0000259" key="4">
    <source>
        <dbReference type="PROSITE" id="PS50893"/>
    </source>
</evidence>
<reference evidence="5 6" key="1">
    <citation type="submission" date="2016-10" db="EMBL/GenBank/DDBJ databases">
        <authorList>
            <person name="de Groot N.N."/>
        </authorList>
    </citation>
    <scope>NUCLEOTIDE SEQUENCE [LARGE SCALE GENOMIC DNA]</scope>
    <source>
        <strain evidence="5 6">ATCC 51327</strain>
    </source>
</reference>
<dbReference type="InterPro" id="IPR003593">
    <property type="entry name" value="AAA+_ATPase"/>
</dbReference>
<dbReference type="InterPro" id="IPR027417">
    <property type="entry name" value="P-loop_NTPase"/>
</dbReference>
<dbReference type="SUPFAM" id="SSF52540">
    <property type="entry name" value="P-loop containing nucleoside triphosphate hydrolases"/>
    <property type="match status" value="1"/>
</dbReference>
<dbReference type="RefSeq" id="WP_089859969.1">
    <property type="nucleotide sequence ID" value="NZ_FOTI01000007.1"/>
</dbReference>
<evidence type="ECO:0000256" key="1">
    <source>
        <dbReference type="ARBA" id="ARBA00022448"/>
    </source>
</evidence>
<dbReference type="PROSITE" id="PS50893">
    <property type="entry name" value="ABC_TRANSPORTER_2"/>
    <property type="match status" value="1"/>
</dbReference>
<dbReference type="PANTHER" id="PTHR42788:SF13">
    <property type="entry name" value="ALIPHATIC SULFONATES IMPORT ATP-BINDING PROTEIN SSUB"/>
    <property type="match status" value="1"/>
</dbReference>
<keyword evidence="2" id="KW-0547">Nucleotide-binding</keyword>
<proteinExistence type="predicted"/>
<protein>
    <submittedName>
        <fullName evidence="5">NitT/TauT family transport system ATP-binding protein</fullName>
    </submittedName>
</protein>
<evidence type="ECO:0000256" key="2">
    <source>
        <dbReference type="ARBA" id="ARBA00022741"/>
    </source>
</evidence>
<dbReference type="InterPro" id="IPR050166">
    <property type="entry name" value="ABC_transporter_ATP-bind"/>
</dbReference>
<dbReference type="InterPro" id="IPR017871">
    <property type="entry name" value="ABC_transporter-like_CS"/>
</dbReference>
<keyword evidence="3 5" id="KW-0067">ATP-binding</keyword>
<keyword evidence="1" id="KW-0813">Transport</keyword>
<evidence type="ECO:0000313" key="5">
    <source>
        <dbReference type="EMBL" id="SFL30444.1"/>
    </source>
</evidence>
<accession>A0A1I4GK54</accession>
<dbReference type="PANTHER" id="PTHR42788">
    <property type="entry name" value="TAURINE IMPORT ATP-BINDING PROTEIN-RELATED"/>
    <property type="match status" value="1"/>
</dbReference>
<dbReference type="GO" id="GO:0016887">
    <property type="term" value="F:ATP hydrolysis activity"/>
    <property type="evidence" value="ECO:0007669"/>
    <property type="project" value="InterPro"/>
</dbReference>